<sequence>MIIIFPMAGLSSRFAKAGYDKPKYMLDLKGSSVFFHAVNSFKKYFKDFKFLFIYREIENTSDFIKKECEKLGIKSYESVRLEQETLGQAHTVRLGLERANIKDDESILIFNIDTFRPNFSLPTTLDFCKIDGYLEVFEADGEQWSFVLANENDNVIRTTEKERISNLCSSGLYYFKKTKDFKEIFDRMKFENDFSKGELYIAPMYNYLIKKGLLIKYHKISLDEIVFCGTPDEYLNAIQFKKKSWICQ</sequence>
<dbReference type="InterPro" id="IPR016873">
    <property type="entry name" value="Caps_polysacc_synth_BcbE_prd"/>
</dbReference>
<dbReference type="CDD" id="cd04183">
    <property type="entry name" value="GT2_BcE_like"/>
    <property type="match status" value="1"/>
</dbReference>
<comment type="caution">
    <text evidence="1">The sequence shown here is derived from an EMBL/GenBank/DDBJ whole genome shotgun (WGS) entry which is preliminary data.</text>
</comment>
<reference evidence="1 2" key="1">
    <citation type="submission" date="2020-07" db="EMBL/GenBank/DDBJ databases">
        <title>Transfer of Campylobacter canadensis to the novel genus Avispirillum gen. nov., that also includes two novel species recovered from migratory waterfowl: Avispirillum anseris sp. nov. and Avispirillum brantae sp. nov.</title>
        <authorList>
            <person name="Miller W.G."/>
            <person name="Chapman M.H."/>
            <person name="Yee E."/>
            <person name="Inglis G.D."/>
        </authorList>
    </citation>
    <scope>NUCLEOTIDE SEQUENCE [LARGE SCALE GENOMIC DNA]</scope>
    <source>
        <strain evidence="1 2">L283</strain>
    </source>
</reference>
<dbReference type="PIRSF" id="PIRSF028162">
    <property type="entry name" value="BcbE_prd"/>
    <property type="match status" value="1"/>
</dbReference>
<dbReference type="RefSeq" id="WP_224325530.1">
    <property type="nucleotide sequence ID" value="NZ_JACGBB010000023.1"/>
</dbReference>
<keyword evidence="2" id="KW-1185">Reference proteome</keyword>
<dbReference type="SUPFAM" id="SSF53448">
    <property type="entry name" value="Nucleotide-diphospho-sugar transferases"/>
    <property type="match status" value="1"/>
</dbReference>
<evidence type="ECO:0000313" key="1">
    <source>
        <dbReference type="EMBL" id="MBZ7988000.1"/>
    </source>
</evidence>
<proteinExistence type="predicted"/>
<evidence type="ECO:0000313" key="2">
    <source>
        <dbReference type="Proteomes" id="UP000786183"/>
    </source>
</evidence>
<name>A0ABS7WT89_9BACT</name>
<gene>
    <name evidence="1" type="ORF">AVCANL283_07835</name>
</gene>
<organism evidence="1 2">
    <name type="scientific">Campylobacter canadensis</name>
    <dbReference type="NCBI Taxonomy" id="449520"/>
    <lineage>
        <taxon>Bacteria</taxon>
        <taxon>Pseudomonadati</taxon>
        <taxon>Campylobacterota</taxon>
        <taxon>Epsilonproteobacteria</taxon>
        <taxon>Campylobacterales</taxon>
        <taxon>Campylobacteraceae</taxon>
        <taxon>Campylobacter</taxon>
    </lineage>
</organism>
<accession>A0ABS7WT89</accession>
<dbReference type="Gene3D" id="3.90.550.10">
    <property type="entry name" value="Spore Coat Polysaccharide Biosynthesis Protein SpsA, Chain A"/>
    <property type="match status" value="1"/>
</dbReference>
<dbReference type="EMBL" id="JACGBB010000023">
    <property type="protein sequence ID" value="MBZ7988000.1"/>
    <property type="molecule type" value="Genomic_DNA"/>
</dbReference>
<dbReference type="Proteomes" id="UP000786183">
    <property type="component" value="Unassembled WGS sequence"/>
</dbReference>
<dbReference type="InterPro" id="IPR029044">
    <property type="entry name" value="Nucleotide-diphossugar_trans"/>
</dbReference>
<protein>
    <submittedName>
        <fullName evidence="1">Glycosyltransferase family 2 protein</fullName>
    </submittedName>
</protein>